<reference evidence="1 2" key="1">
    <citation type="submission" date="2015-04" db="EMBL/GenBank/DDBJ databases">
        <authorList>
            <person name="Syromyatnikov M.Y."/>
            <person name="Popov V.N."/>
        </authorList>
    </citation>
    <scope>NUCLEOTIDE SEQUENCE [LARGE SCALE GENOMIC DNA]</scope>
</reference>
<sequence>MAPAHYDKHCVTQLNVFSVSRFMYFLQNGLQFLMDIFFSFISAVNEPTQTLKQASQSNVSLLFGNSKKDCVSTLQATLCGGSDWRGSAKGYMCGYGCCCLACFSHTTTLYIEKAVHEHKKKLWREQKKSGTVMQ</sequence>
<evidence type="ECO:0000313" key="1">
    <source>
        <dbReference type="EMBL" id="CRK92301.1"/>
    </source>
</evidence>
<gene>
    <name evidence="1" type="ORF">CLUMA_CG005868</name>
</gene>
<accession>A0A1J1HWA1</accession>
<keyword evidence="2" id="KW-1185">Reference proteome</keyword>
<proteinExistence type="predicted"/>
<name>A0A1J1HWA1_9DIPT</name>
<dbReference type="Proteomes" id="UP000183832">
    <property type="component" value="Unassembled WGS sequence"/>
</dbReference>
<dbReference type="EMBL" id="CVRI01000025">
    <property type="protein sequence ID" value="CRK92301.1"/>
    <property type="molecule type" value="Genomic_DNA"/>
</dbReference>
<organism evidence="1 2">
    <name type="scientific">Clunio marinus</name>
    <dbReference type="NCBI Taxonomy" id="568069"/>
    <lineage>
        <taxon>Eukaryota</taxon>
        <taxon>Metazoa</taxon>
        <taxon>Ecdysozoa</taxon>
        <taxon>Arthropoda</taxon>
        <taxon>Hexapoda</taxon>
        <taxon>Insecta</taxon>
        <taxon>Pterygota</taxon>
        <taxon>Neoptera</taxon>
        <taxon>Endopterygota</taxon>
        <taxon>Diptera</taxon>
        <taxon>Nematocera</taxon>
        <taxon>Chironomoidea</taxon>
        <taxon>Chironomidae</taxon>
        <taxon>Clunio</taxon>
    </lineage>
</organism>
<protein>
    <submittedName>
        <fullName evidence="1">CLUMA_CG005868, isoform A</fullName>
    </submittedName>
</protein>
<evidence type="ECO:0000313" key="2">
    <source>
        <dbReference type="Proteomes" id="UP000183832"/>
    </source>
</evidence>
<dbReference type="AlphaFoldDB" id="A0A1J1HWA1"/>